<proteinExistence type="predicted"/>
<reference evidence="1" key="1">
    <citation type="submission" date="2021-01" db="EMBL/GenBank/DDBJ databases">
        <authorList>
            <consortium name="Genoscope - CEA"/>
            <person name="William W."/>
        </authorList>
    </citation>
    <scope>NUCLEOTIDE SEQUENCE</scope>
</reference>
<dbReference type="Proteomes" id="UP000692954">
    <property type="component" value="Unassembled WGS sequence"/>
</dbReference>
<dbReference type="AlphaFoldDB" id="A0A8S1NVD2"/>
<name>A0A8S1NVD2_9CILI</name>
<sequence>MMLNNKVIIKSINFDLLQLSELDSSANTEQLNYTGVTQLIDIITSSTIYKSWNNNIFDAYAQEAMKLIG</sequence>
<keyword evidence="2" id="KW-1185">Reference proteome</keyword>
<comment type="caution">
    <text evidence="1">The sequence shown here is derived from an EMBL/GenBank/DDBJ whole genome shotgun (WGS) entry which is preliminary data.</text>
</comment>
<protein>
    <submittedName>
        <fullName evidence="1">Uncharacterized protein</fullName>
    </submittedName>
</protein>
<organism evidence="1 2">
    <name type="scientific">Paramecium sonneborni</name>
    <dbReference type="NCBI Taxonomy" id="65129"/>
    <lineage>
        <taxon>Eukaryota</taxon>
        <taxon>Sar</taxon>
        <taxon>Alveolata</taxon>
        <taxon>Ciliophora</taxon>
        <taxon>Intramacronucleata</taxon>
        <taxon>Oligohymenophorea</taxon>
        <taxon>Peniculida</taxon>
        <taxon>Parameciidae</taxon>
        <taxon>Paramecium</taxon>
    </lineage>
</organism>
<accession>A0A8S1NVD2</accession>
<gene>
    <name evidence="1" type="ORF">PSON_ATCC_30995.1.T0660270</name>
</gene>
<dbReference type="EMBL" id="CAJJDN010000066">
    <property type="protein sequence ID" value="CAD8096618.1"/>
    <property type="molecule type" value="Genomic_DNA"/>
</dbReference>
<evidence type="ECO:0000313" key="1">
    <source>
        <dbReference type="EMBL" id="CAD8096618.1"/>
    </source>
</evidence>
<evidence type="ECO:0000313" key="2">
    <source>
        <dbReference type="Proteomes" id="UP000692954"/>
    </source>
</evidence>